<accession>A0A176WCT7</accession>
<comment type="caution">
    <text evidence="1">The sequence shown here is derived from an EMBL/GenBank/DDBJ whole genome shotgun (WGS) entry which is preliminary data.</text>
</comment>
<dbReference type="AlphaFoldDB" id="A0A176WCT7"/>
<gene>
    <name evidence="1" type="ORF">AXG93_4295s1470</name>
</gene>
<sequence>MVSSGWKWVDGCLPESGSALAGTEAHWEPSEVSVLADIAFVDVDFVERGVWEKRVSVIKSLALDSRSQVMSLMLLRDCHFHREMRGNKMKVYGSESTAAASSLIDLELERVRKVR</sequence>
<dbReference type="EMBL" id="LVLJ01001351">
    <property type="protein sequence ID" value="OAE30192.1"/>
    <property type="molecule type" value="Genomic_DNA"/>
</dbReference>
<keyword evidence="2" id="KW-1185">Reference proteome</keyword>
<name>A0A176WCT7_MARPO</name>
<evidence type="ECO:0000313" key="1">
    <source>
        <dbReference type="EMBL" id="OAE30192.1"/>
    </source>
</evidence>
<protein>
    <submittedName>
        <fullName evidence="1">Uncharacterized protein</fullName>
    </submittedName>
</protein>
<proteinExistence type="predicted"/>
<organism evidence="1 2">
    <name type="scientific">Marchantia polymorpha subsp. ruderalis</name>
    <dbReference type="NCBI Taxonomy" id="1480154"/>
    <lineage>
        <taxon>Eukaryota</taxon>
        <taxon>Viridiplantae</taxon>
        <taxon>Streptophyta</taxon>
        <taxon>Embryophyta</taxon>
        <taxon>Marchantiophyta</taxon>
        <taxon>Marchantiopsida</taxon>
        <taxon>Marchantiidae</taxon>
        <taxon>Marchantiales</taxon>
        <taxon>Marchantiaceae</taxon>
        <taxon>Marchantia</taxon>
    </lineage>
</organism>
<evidence type="ECO:0000313" key="2">
    <source>
        <dbReference type="Proteomes" id="UP000077202"/>
    </source>
</evidence>
<dbReference type="Proteomes" id="UP000077202">
    <property type="component" value="Unassembled WGS sequence"/>
</dbReference>
<reference evidence="1" key="1">
    <citation type="submission" date="2016-03" db="EMBL/GenBank/DDBJ databases">
        <title>Mechanisms controlling the formation of the plant cell surface in tip-growing cells are functionally conserved among land plants.</title>
        <authorList>
            <person name="Honkanen S."/>
            <person name="Jones V.A."/>
            <person name="Morieri G."/>
            <person name="Champion C."/>
            <person name="Hetherington A.J."/>
            <person name="Kelly S."/>
            <person name="Saint-Marcoux D."/>
            <person name="Proust H."/>
            <person name="Prescott H."/>
            <person name="Dolan L."/>
        </authorList>
    </citation>
    <scope>NUCLEOTIDE SEQUENCE [LARGE SCALE GENOMIC DNA]</scope>
    <source>
        <tissue evidence="1">Whole gametophyte</tissue>
    </source>
</reference>